<keyword evidence="3" id="KW-1185">Reference proteome</keyword>
<evidence type="ECO:0000313" key="2">
    <source>
        <dbReference type="EMBL" id="OAP87168.1"/>
    </source>
</evidence>
<protein>
    <submittedName>
        <fullName evidence="2">AbrB family transcriptional regulator</fullName>
    </submittedName>
</protein>
<sequence>MRTSIRKIGNSRGILIPSAFLTDCGIGDHVDILMEGKSLLIRPIHAPRAGWFEGYNSEMDVEPLGELPVDEGDEDWTW</sequence>
<feature type="domain" description="SpoVT-AbrB" evidence="1">
    <location>
        <begin position="6"/>
        <end position="49"/>
    </location>
</feature>
<dbReference type="Gene3D" id="2.10.260.10">
    <property type="match status" value="1"/>
</dbReference>
<name>A0A179B650_ACIFR</name>
<comment type="caution">
    <text evidence="2">The sequence shown here is derived from an EMBL/GenBank/DDBJ whole genome shotgun (WGS) entry which is preliminary data.</text>
</comment>
<organism evidence="2 3">
    <name type="scientific">Acidithiobacillus ferrooxidans</name>
    <name type="common">Thiobacillus ferrooxidans</name>
    <dbReference type="NCBI Taxonomy" id="920"/>
    <lineage>
        <taxon>Bacteria</taxon>
        <taxon>Pseudomonadati</taxon>
        <taxon>Pseudomonadota</taxon>
        <taxon>Acidithiobacillia</taxon>
        <taxon>Acidithiobacillales</taxon>
        <taxon>Acidithiobacillaceae</taxon>
        <taxon>Acidithiobacillus</taxon>
    </lineage>
</organism>
<dbReference type="AlphaFoldDB" id="A0A179B650"/>
<dbReference type="GO" id="GO:0003677">
    <property type="term" value="F:DNA binding"/>
    <property type="evidence" value="ECO:0007669"/>
    <property type="project" value="InterPro"/>
</dbReference>
<dbReference type="SUPFAM" id="SSF89447">
    <property type="entry name" value="AbrB/MazE/MraZ-like"/>
    <property type="match status" value="1"/>
</dbReference>
<accession>A0A179B650</accession>
<evidence type="ECO:0000259" key="1">
    <source>
        <dbReference type="SMART" id="SM00966"/>
    </source>
</evidence>
<reference evidence="2 3" key="1">
    <citation type="submission" date="2016-04" db="EMBL/GenBank/DDBJ databases">
        <title>Acidithiobacillus ferrooxidans genome sequencing and assembly.</title>
        <authorList>
            <person name="Zhou Z."/>
        </authorList>
    </citation>
    <scope>NUCLEOTIDE SEQUENCE [LARGE SCALE GENOMIC DNA]</scope>
    <source>
        <strain evidence="2 3">BY0502</strain>
    </source>
</reference>
<dbReference type="OrthoDB" id="9795766at2"/>
<dbReference type="Proteomes" id="UP000078302">
    <property type="component" value="Unassembled WGS sequence"/>
</dbReference>
<evidence type="ECO:0000313" key="3">
    <source>
        <dbReference type="Proteomes" id="UP000078302"/>
    </source>
</evidence>
<dbReference type="RefSeq" id="WP_064220417.1">
    <property type="nucleotide sequence ID" value="NZ_LVXZ01000295.1"/>
</dbReference>
<dbReference type="EMBL" id="LVXZ01000295">
    <property type="protein sequence ID" value="OAP87168.1"/>
    <property type="molecule type" value="Genomic_DNA"/>
</dbReference>
<dbReference type="SMART" id="SM00966">
    <property type="entry name" value="SpoVT_AbrB"/>
    <property type="match status" value="1"/>
</dbReference>
<gene>
    <name evidence="2" type="ORF">A4H96_15590</name>
</gene>
<proteinExistence type="predicted"/>
<dbReference type="InterPro" id="IPR007159">
    <property type="entry name" value="SpoVT-AbrB_dom"/>
</dbReference>
<dbReference type="InterPro" id="IPR037914">
    <property type="entry name" value="SpoVT-AbrB_sf"/>
</dbReference>